<keyword evidence="1" id="KW-0472">Membrane</keyword>
<comment type="caution">
    <text evidence="2">The sequence shown here is derived from an EMBL/GenBank/DDBJ whole genome shotgun (WGS) entry which is preliminary data.</text>
</comment>
<proteinExistence type="predicted"/>
<organism evidence="2">
    <name type="scientific">bioreactor metagenome</name>
    <dbReference type="NCBI Taxonomy" id="1076179"/>
    <lineage>
        <taxon>unclassified sequences</taxon>
        <taxon>metagenomes</taxon>
        <taxon>ecological metagenomes</taxon>
    </lineage>
</organism>
<protein>
    <submittedName>
        <fullName evidence="2">Uncharacterized protein</fullName>
    </submittedName>
</protein>
<keyword evidence="1" id="KW-0812">Transmembrane</keyword>
<gene>
    <name evidence="2" type="ORF">SDC9_74484</name>
</gene>
<sequence length="189" mass="21259">MLARFGLLRLFSEPKILAGINVLPDYLRPARYRTQLRIMAILLIALIMLGGLRFSGSWIRNYREYSAAQSELAAIKERTIRAQKKLKSGEKEWKELTRLAELKIGDRDCMQYLGLISEKLPDDVLVSSLRWSEGSVDLVLQTESTEIDLVSFFNRLTGFKVASAMQRTGNNGLTFATVKLTVGESGGKK</sequence>
<feature type="transmembrane region" description="Helical" evidence="1">
    <location>
        <begin position="36"/>
        <end position="54"/>
    </location>
</feature>
<dbReference type="AlphaFoldDB" id="A0A644YI53"/>
<evidence type="ECO:0000313" key="2">
    <source>
        <dbReference type="EMBL" id="MPM27967.1"/>
    </source>
</evidence>
<dbReference type="EMBL" id="VSSQ01005129">
    <property type="protein sequence ID" value="MPM27967.1"/>
    <property type="molecule type" value="Genomic_DNA"/>
</dbReference>
<accession>A0A644YI53</accession>
<reference evidence="2" key="1">
    <citation type="submission" date="2019-08" db="EMBL/GenBank/DDBJ databases">
        <authorList>
            <person name="Kucharzyk K."/>
            <person name="Murdoch R.W."/>
            <person name="Higgins S."/>
            <person name="Loffler F."/>
        </authorList>
    </citation>
    <scope>NUCLEOTIDE SEQUENCE</scope>
</reference>
<keyword evidence="1" id="KW-1133">Transmembrane helix</keyword>
<evidence type="ECO:0000256" key="1">
    <source>
        <dbReference type="SAM" id="Phobius"/>
    </source>
</evidence>
<name>A0A644YI53_9ZZZZ</name>